<dbReference type="InterPro" id="IPR052158">
    <property type="entry name" value="INH-QAR"/>
</dbReference>
<dbReference type="PANTHER" id="PTHR43130">
    <property type="entry name" value="ARAC-FAMILY TRANSCRIPTIONAL REGULATOR"/>
    <property type="match status" value="1"/>
</dbReference>
<dbReference type="Gene3D" id="3.40.50.880">
    <property type="match status" value="1"/>
</dbReference>
<evidence type="ECO:0000256" key="1">
    <source>
        <dbReference type="ARBA" id="ARBA00023015"/>
    </source>
</evidence>
<reference evidence="4 5" key="1">
    <citation type="submission" date="2020-07" db="EMBL/GenBank/DDBJ databases">
        <title>Sequencing the genomes of 1000 actinobacteria strains.</title>
        <authorList>
            <person name="Klenk H.-P."/>
        </authorList>
    </citation>
    <scope>NUCLEOTIDE SEQUENCE [LARGE SCALE GENOMIC DNA]</scope>
    <source>
        <strain evidence="4 5">DSM 17380</strain>
    </source>
</reference>
<protein>
    <submittedName>
        <fullName evidence="4">AraC family transcriptional activator FtrA</fullName>
    </submittedName>
</protein>
<evidence type="ECO:0000259" key="3">
    <source>
        <dbReference type="PROSITE" id="PS01124"/>
    </source>
</evidence>
<evidence type="ECO:0000313" key="4">
    <source>
        <dbReference type="EMBL" id="NYD28245.1"/>
    </source>
</evidence>
<dbReference type="GO" id="GO:0043565">
    <property type="term" value="F:sequence-specific DNA binding"/>
    <property type="evidence" value="ECO:0007669"/>
    <property type="project" value="InterPro"/>
</dbReference>
<organism evidence="4 5">
    <name type="scientific">Leucobacter aridicollis</name>
    <dbReference type="NCBI Taxonomy" id="283878"/>
    <lineage>
        <taxon>Bacteria</taxon>
        <taxon>Bacillati</taxon>
        <taxon>Actinomycetota</taxon>
        <taxon>Actinomycetes</taxon>
        <taxon>Micrococcales</taxon>
        <taxon>Microbacteriaceae</taxon>
        <taxon>Leucobacter</taxon>
    </lineage>
</organism>
<dbReference type="InterPro" id="IPR002818">
    <property type="entry name" value="DJ-1/PfpI"/>
</dbReference>
<evidence type="ECO:0000313" key="5">
    <source>
        <dbReference type="Proteomes" id="UP000586095"/>
    </source>
</evidence>
<comment type="caution">
    <text evidence="4">The sequence shown here is derived from an EMBL/GenBank/DDBJ whole genome shotgun (WGS) entry which is preliminary data.</text>
</comment>
<accession>A0A852RA76</accession>
<name>A0A852RA76_9MICO</name>
<keyword evidence="2" id="KW-0804">Transcription</keyword>
<sequence>MTMVVLPVCDGMTLFEYGTVVEALSFSWGDIDDLGYEVRTCGPSTGVRTLGGAALYPDDGLEAIEAADMVILTGVSDPHHDSNPEWTEPLQRAASRGARIASICAGAFALAEAGLLDGRRATTHWRHAALLQARYPNVLVTPSELVVRDGSIVTSAGSSAGLDLCLELIREDHGTAVANEVARRLVAVPHREGGQAQFVNTYPLPDTAPRAFGAMLDEISSDLVGNHSVASLALKARVSRRTLTRWFHEFTGVAPMTWVSRQRVLRAMSLLEHSAAGIATIAAEVGFGAVESFRYQFRVHVGLAPGEYRRRFRYPARLGGQREQRH</sequence>
<dbReference type="Pfam" id="PF12833">
    <property type="entry name" value="HTH_18"/>
    <property type="match status" value="1"/>
</dbReference>
<feature type="domain" description="HTH araC/xylS-type" evidence="3">
    <location>
        <begin position="213"/>
        <end position="311"/>
    </location>
</feature>
<dbReference type="PANTHER" id="PTHR43130:SF3">
    <property type="entry name" value="HTH-TYPE TRANSCRIPTIONAL REGULATOR RV1931C"/>
    <property type="match status" value="1"/>
</dbReference>
<dbReference type="InterPro" id="IPR029062">
    <property type="entry name" value="Class_I_gatase-like"/>
</dbReference>
<dbReference type="EMBL" id="JACCBD010000001">
    <property type="protein sequence ID" value="NYD28245.1"/>
    <property type="molecule type" value="Genomic_DNA"/>
</dbReference>
<evidence type="ECO:0000256" key="2">
    <source>
        <dbReference type="ARBA" id="ARBA00023163"/>
    </source>
</evidence>
<dbReference type="GO" id="GO:0003700">
    <property type="term" value="F:DNA-binding transcription factor activity"/>
    <property type="evidence" value="ECO:0007669"/>
    <property type="project" value="InterPro"/>
</dbReference>
<dbReference type="RefSeq" id="WP_185987919.1">
    <property type="nucleotide sequence ID" value="NZ_BAAALZ010000006.1"/>
</dbReference>
<keyword evidence="5" id="KW-1185">Reference proteome</keyword>
<keyword evidence="1" id="KW-0805">Transcription regulation</keyword>
<dbReference type="SUPFAM" id="SSF52317">
    <property type="entry name" value="Class I glutamine amidotransferase-like"/>
    <property type="match status" value="1"/>
</dbReference>
<dbReference type="InterPro" id="IPR009057">
    <property type="entry name" value="Homeodomain-like_sf"/>
</dbReference>
<dbReference type="SUPFAM" id="SSF46689">
    <property type="entry name" value="Homeodomain-like"/>
    <property type="match status" value="2"/>
</dbReference>
<dbReference type="SMART" id="SM00342">
    <property type="entry name" value="HTH_ARAC"/>
    <property type="match status" value="1"/>
</dbReference>
<dbReference type="CDD" id="cd03137">
    <property type="entry name" value="GATase1_AraC_1"/>
    <property type="match status" value="1"/>
</dbReference>
<gene>
    <name evidence="4" type="ORF">BJ960_003048</name>
</gene>
<proteinExistence type="predicted"/>
<dbReference type="InterPro" id="IPR018060">
    <property type="entry name" value="HTH_AraC"/>
</dbReference>
<dbReference type="Pfam" id="PF01965">
    <property type="entry name" value="DJ-1_PfpI"/>
    <property type="match status" value="1"/>
</dbReference>
<dbReference type="Proteomes" id="UP000586095">
    <property type="component" value="Unassembled WGS sequence"/>
</dbReference>
<dbReference type="Gene3D" id="1.10.10.60">
    <property type="entry name" value="Homeodomain-like"/>
    <property type="match status" value="1"/>
</dbReference>
<dbReference type="AlphaFoldDB" id="A0A852RA76"/>
<dbReference type="PROSITE" id="PS01124">
    <property type="entry name" value="HTH_ARAC_FAMILY_2"/>
    <property type="match status" value="1"/>
</dbReference>